<dbReference type="AlphaFoldDB" id="A0AAN7TMV4"/>
<organism evidence="4 5">
    <name type="scientific">Meristemomyces frigidus</name>
    <dbReference type="NCBI Taxonomy" id="1508187"/>
    <lineage>
        <taxon>Eukaryota</taxon>
        <taxon>Fungi</taxon>
        <taxon>Dikarya</taxon>
        <taxon>Ascomycota</taxon>
        <taxon>Pezizomycotina</taxon>
        <taxon>Dothideomycetes</taxon>
        <taxon>Dothideomycetidae</taxon>
        <taxon>Mycosphaerellales</taxon>
        <taxon>Teratosphaeriaceae</taxon>
        <taxon>Meristemomyces</taxon>
    </lineage>
</organism>
<feature type="region of interest" description="Disordered" evidence="2">
    <location>
        <begin position="394"/>
        <end position="476"/>
    </location>
</feature>
<dbReference type="EMBL" id="JAVRRL010000009">
    <property type="protein sequence ID" value="KAK5116155.1"/>
    <property type="molecule type" value="Genomic_DNA"/>
</dbReference>
<feature type="region of interest" description="Disordered" evidence="2">
    <location>
        <begin position="291"/>
        <end position="341"/>
    </location>
</feature>
<evidence type="ECO:0000313" key="5">
    <source>
        <dbReference type="Proteomes" id="UP001310890"/>
    </source>
</evidence>
<gene>
    <name evidence="4" type="ORF">LTR62_008481</name>
</gene>
<evidence type="ECO:0000256" key="2">
    <source>
        <dbReference type="SAM" id="MobiDB-lite"/>
    </source>
</evidence>
<feature type="coiled-coil region" evidence="1">
    <location>
        <begin position="66"/>
        <end position="100"/>
    </location>
</feature>
<sequence>MSIAESTSGVSIRSSRFSTSFPVQPSGSNSPTRIAARSPVREGQPVVPESLAAPTGPTDTNFLTAIAAQERRVLELREELQRAEADLNKLKRSWTQHEANKKRNDARRLTQLQPLQIGALASEEERGDGHTSSASMQQEMERRKALINGGRSSNRTLFAGSRHARTLSLLSPGSTEGHSHAGRMGPPLPRRKESLASARRPSLDSMSSTKRPTLMARTSTTPDLTTEVARTAKASIDLSDSLEKSLDHEALLQTGKKMATDFRDGLWTFLDDLRQATVGDEATQHQAILPSTSPDLRRHGSNRTLRSRASKPRLRPSSKDCQAVKTPSPARSKHVKSATQSALPDLADPGFWSEHGVDTATPAVAPVKKSPTVRGNHKFTPVTKVTSITSTDAWDTWEDSSPHPSRSSSTASEQTTTTGPSSTTSAASSCLKPIPKSNPTSKISTGSAIKSVPSTKLKWTSSEEKDPLPWPTLSQFGPATLRRTASHLMSEWEKSLTPSPGKEYRGEGEDLFGLGDGHGDRVVAAGGGGGGGGGEKKD</sequence>
<feature type="compositionally biased region" description="Basic residues" evidence="2">
    <location>
        <begin position="299"/>
        <end position="316"/>
    </location>
</feature>
<name>A0AAN7TMV4_9PEZI</name>
<evidence type="ECO:0000256" key="1">
    <source>
        <dbReference type="SAM" id="Coils"/>
    </source>
</evidence>
<protein>
    <recommendedName>
        <fullName evidence="3">DUF4048 domain-containing protein</fullName>
    </recommendedName>
</protein>
<dbReference type="InterPro" id="IPR025122">
    <property type="entry name" value="DUF4048"/>
</dbReference>
<feature type="compositionally biased region" description="Polar residues" evidence="2">
    <location>
        <begin position="437"/>
        <end position="460"/>
    </location>
</feature>
<reference evidence="4" key="1">
    <citation type="submission" date="2023-08" db="EMBL/GenBank/DDBJ databases">
        <title>Black Yeasts Isolated from many extreme environments.</title>
        <authorList>
            <person name="Coleine C."/>
            <person name="Stajich J.E."/>
            <person name="Selbmann L."/>
        </authorList>
    </citation>
    <scope>NUCLEOTIDE SEQUENCE</scope>
    <source>
        <strain evidence="4">CCFEE 5401</strain>
    </source>
</reference>
<feature type="region of interest" description="Disordered" evidence="2">
    <location>
        <begin position="169"/>
        <end position="222"/>
    </location>
</feature>
<proteinExistence type="predicted"/>
<feature type="region of interest" description="Disordered" evidence="2">
    <location>
        <begin position="1"/>
        <end position="59"/>
    </location>
</feature>
<feature type="domain" description="DUF4048" evidence="3">
    <location>
        <begin position="163"/>
        <end position="409"/>
    </location>
</feature>
<accession>A0AAN7TMV4</accession>
<feature type="compositionally biased region" description="Polar residues" evidence="2">
    <location>
        <begin position="204"/>
        <end position="222"/>
    </location>
</feature>
<feature type="region of interest" description="Disordered" evidence="2">
    <location>
        <begin position="492"/>
        <end position="538"/>
    </location>
</feature>
<keyword evidence="1" id="KW-0175">Coiled coil</keyword>
<evidence type="ECO:0000313" key="4">
    <source>
        <dbReference type="EMBL" id="KAK5116155.1"/>
    </source>
</evidence>
<feature type="compositionally biased region" description="Low complexity" evidence="2">
    <location>
        <begin position="402"/>
        <end position="429"/>
    </location>
</feature>
<comment type="caution">
    <text evidence="4">The sequence shown here is derived from an EMBL/GenBank/DDBJ whole genome shotgun (WGS) entry which is preliminary data.</text>
</comment>
<feature type="region of interest" description="Disordered" evidence="2">
    <location>
        <begin position="119"/>
        <end position="140"/>
    </location>
</feature>
<dbReference type="Pfam" id="PF13257">
    <property type="entry name" value="DUF4048"/>
    <property type="match status" value="1"/>
</dbReference>
<feature type="compositionally biased region" description="Polar residues" evidence="2">
    <location>
        <begin position="1"/>
        <end position="32"/>
    </location>
</feature>
<feature type="compositionally biased region" description="Gly residues" evidence="2">
    <location>
        <begin position="525"/>
        <end position="538"/>
    </location>
</feature>
<dbReference type="Proteomes" id="UP001310890">
    <property type="component" value="Unassembled WGS sequence"/>
</dbReference>
<evidence type="ECO:0000259" key="3">
    <source>
        <dbReference type="Pfam" id="PF13257"/>
    </source>
</evidence>